<dbReference type="STRING" id="1539051.AL01_03410"/>
<proteinExistence type="predicted"/>
<keyword evidence="1" id="KW-0328">Glycosyltransferase</keyword>
<dbReference type="CDD" id="cd03789">
    <property type="entry name" value="GT9_LPS_heptosyltransferase"/>
    <property type="match status" value="1"/>
</dbReference>
<dbReference type="AlphaFoldDB" id="A0A1S8GQ89"/>
<dbReference type="Pfam" id="PF01075">
    <property type="entry name" value="Glyco_transf_9"/>
    <property type="match status" value="1"/>
</dbReference>
<dbReference type="SUPFAM" id="SSF53756">
    <property type="entry name" value="UDP-Glycosyltransferase/glycogen phosphorylase"/>
    <property type="match status" value="1"/>
</dbReference>
<dbReference type="GO" id="GO:0009244">
    <property type="term" value="P:lipopolysaccharide core region biosynthetic process"/>
    <property type="evidence" value="ECO:0007669"/>
    <property type="project" value="TreeGrafter"/>
</dbReference>
<evidence type="ECO:0000256" key="1">
    <source>
        <dbReference type="ARBA" id="ARBA00022676"/>
    </source>
</evidence>
<dbReference type="PANTHER" id="PTHR30160">
    <property type="entry name" value="TETRAACYLDISACCHARIDE 4'-KINASE-RELATED"/>
    <property type="match status" value="1"/>
</dbReference>
<dbReference type="Gene3D" id="3.40.50.2000">
    <property type="entry name" value="Glycogen Phosphorylase B"/>
    <property type="match status" value="2"/>
</dbReference>
<sequence length="319" mass="35575">MPHKILIIRHGALGDLFQAFEAFASIRHAFPHAHITLLTASPYHELASCCPWFDAIATDDRPPITNLRHWLKIRRLLREMDMVFDLQNSGRTARYFHLIRPDTAWSGQNRRASLPHSNPQARQMHTLIRQADQLRAAGVPLQPRTVPEFLKDRGPRLPSPYIVLVPGAAPHRPAKRWPASYFATLAQTITAWGYQPVIIGSAMDRPLAEIIHAQTPQTLDLTGRTSLPALAGLLHRATFCIGNDTGPLHIAAAMDCPTLTLFSAASDPGRCAPLSITPRRNRVLDCPDLSALPPERVIKLLETWGHPLMQARISLHNKD</sequence>
<keyword evidence="4" id="KW-1185">Reference proteome</keyword>
<evidence type="ECO:0000313" key="4">
    <source>
        <dbReference type="Proteomes" id="UP000200980"/>
    </source>
</evidence>
<organism evidence="3 4">
    <name type="scientific">Bombella intestini</name>
    <dbReference type="NCBI Taxonomy" id="1539051"/>
    <lineage>
        <taxon>Bacteria</taxon>
        <taxon>Pseudomonadati</taxon>
        <taxon>Pseudomonadota</taxon>
        <taxon>Alphaproteobacteria</taxon>
        <taxon>Acetobacterales</taxon>
        <taxon>Acetobacteraceae</taxon>
        <taxon>Bombella</taxon>
    </lineage>
</organism>
<protein>
    <submittedName>
        <fullName evidence="3">Glycosyl transferase</fullName>
    </submittedName>
</protein>
<gene>
    <name evidence="3" type="ORF">AL01_03410</name>
</gene>
<dbReference type="GO" id="GO:0005829">
    <property type="term" value="C:cytosol"/>
    <property type="evidence" value="ECO:0007669"/>
    <property type="project" value="TreeGrafter"/>
</dbReference>
<dbReference type="PANTHER" id="PTHR30160:SF1">
    <property type="entry name" value="LIPOPOLYSACCHARIDE 1,2-N-ACETYLGLUCOSAMINETRANSFERASE-RELATED"/>
    <property type="match status" value="1"/>
</dbReference>
<dbReference type="InterPro" id="IPR051199">
    <property type="entry name" value="LPS_LOS_Heptosyltrfase"/>
</dbReference>
<evidence type="ECO:0000256" key="2">
    <source>
        <dbReference type="ARBA" id="ARBA00022679"/>
    </source>
</evidence>
<comment type="caution">
    <text evidence="3">The sequence shown here is derived from an EMBL/GenBank/DDBJ whole genome shotgun (WGS) entry which is preliminary data.</text>
</comment>
<dbReference type="EMBL" id="JATM01000002">
    <property type="protein sequence ID" value="OOL18809.1"/>
    <property type="molecule type" value="Genomic_DNA"/>
</dbReference>
<dbReference type="GO" id="GO:0008713">
    <property type="term" value="F:ADP-heptose-lipopolysaccharide heptosyltransferase activity"/>
    <property type="evidence" value="ECO:0007669"/>
    <property type="project" value="TreeGrafter"/>
</dbReference>
<dbReference type="OrthoDB" id="9807356at2"/>
<evidence type="ECO:0000313" key="3">
    <source>
        <dbReference type="EMBL" id="OOL18809.1"/>
    </source>
</evidence>
<reference evidence="3 4" key="1">
    <citation type="journal article" date="2016" name="PLoS ONE">
        <title>Whole-Genome Sequence Analysis of Bombella intestini LMG 28161T, a Novel Acetic Acid Bacterium Isolated from the Crop of a Red-Tailed Bumble Bee, Bombus lapidarius.</title>
        <authorList>
            <person name="Li L."/>
            <person name="Illeghems K."/>
            <person name="Van Kerrebroeck S."/>
            <person name="Borremans W."/>
            <person name="Cleenwerck I."/>
            <person name="Smagghe G."/>
            <person name="De Vuyst L."/>
            <person name="Vandamme P."/>
        </authorList>
    </citation>
    <scope>NUCLEOTIDE SEQUENCE [LARGE SCALE GENOMIC DNA]</scope>
    <source>
        <strain evidence="3 4">R-52487</strain>
    </source>
</reference>
<dbReference type="Proteomes" id="UP000200980">
    <property type="component" value="Unassembled WGS sequence"/>
</dbReference>
<name>A0A1S8GQ89_9PROT</name>
<accession>A0A1S8GQ89</accession>
<dbReference type="RefSeq" id="WP_077395976.1">
    <property type="nucleotide sequence ID" value="NZ_JATM01000002.1"/>
</dbReference>
<dbReference type="InterPro" id="IPR002201">
    <property type="entry name" value="Glyco_trans_9"/>
</dbReference>
<keyword evidence="2 3" id="KW-0808">Transferase</keyword>